<feature type="domain" description="TssC1 N-terminal" evidence="2">
    <location>
        <begin position="211"/>
        <end position="482"/>
    </location>
</feature>
<feature type="region of interest" description="Disordered" evidence="1">
    <location>
        <begin position="135"/>
        <end position="155"/>
    </location>
</feature>
<evidence type="ECO:0000313" key="4">
    <source>
        <dbReference type="Proteomes" id="UP000252707"/>
    </source>
</evidence>
<evidence type="ECO:0000259" key="2">
    <source>
        <dbReference type="Pfam" id="PF05943"/>
    </source>
</evidence>
<dbReference type="InterPro" id="IPR010269">
    <property type="entry name" value="T6SS_TssC-like"/>
</dbReference>
<dbReference type="AlphaFoldDB" id="A0A369CEW8"/>
<dbReference type="PANTHER" id="PTHR35565">
    <property type="entry name" value="CYTOPLASMIC PROTEIN-RELATED"/>
    <property type="match status" value="1"/>
</dbReference>
<comment type="caution">
    <text evidence="3">The sequence shown here is derived from an EMBL/GenBank/DDBJ whole genome shotgun (WGS) entry which is preliminary data.</text>
</comment>
<accession>A0A369CEW8</accession>
<reference evidence="3 4" key="1">
    <citation type="submission" date="2018-07" db="EMBL/GenBank/DDBJ databases">
        <title>Genomic Encyclopedia of Type Strains, Phase IV (KMG-IV): sequencing the most valuable type-strain genomes for metagenomic binning, comparative biology and taxonomic classification.</title>
        <authorList>
            <person name="Goeker M."/>
        </authorList>
    </citation>
    <scope>NUCLEOTIDE SEQUENCE [LARGE SCALE GENOMIC DNA]</scope>
    <source>
        <strain evidence="3 4">DSM 26407</strain>
    </source>
</reference>
<keyword evidence="4" id="KW-1185">Reference proteome</keyword>
<protein>
    <submittedName>
        <fullName evidence="3">Type VI secretion system ImpC/EvpB family protein</fullName>
    </submittedName>
</protein>
<gene>
    <name evidence="3" type="ORF">DFQ59_10381</name>
</gene>
<dbReference type="RefSeq" id="WP_114279309.1">
    <property type="nucleotide sequence ID" value="NZ_QPJY01000003.1"/>
</dbReference>
<evidence type="ECO:0000313" key="3">
    <source>
        <dbReference type="EMBL" id="RCX31117.1"/>
    </source>
</evidence>
<dbReference type="Pfam" id="PF05591">
    <property type="entry name" value="T6SS_VipA"/>
    <property type="match status" value="1"/>
</dbReference>
<evidence type="ECO:0000256" key="1">
    <source>
        <dbReference type="SAM" id="MobiDB-lite"/>
    </source>
</evidence>
<sequence length="507" mass="52986">MPGRIEFEVGFTRPEAEPAVRRRGSGSLRILVLGDFSGRANRGLHGGLEGRPAVAVDLDTLESVQERFAPELRLPLAAGGPVETLRFRSLEAFRPESLVRELAPFRALAELRERLRDPARFEAAAAEFRDRGGGLAAGAPAAAPEPAPEAAPAAEADGDTLARLLGRQPATPSRPRPAAPPPAVDISAFIHDLVAPHVAPAPAPGQALYLEAVETAMGGQLSGLLHHPDFQALEAAWRGLHGLVTGLEGGGEVRVAVLDITLAELAAELEGAGGGAGALERLLVEPADGGAWSLLAGLFEFGADPAALALLGRLGALAGRAGAPFLAAAGSALLGGATPAAVVESPQPLAPEAESAWQALRRSAVAPWLGLAWPRLLLRLPYGAATDPVEGLAYEELPGGPEEGRLLWGSPALACALLIGRAFKARGWEMEPGDVLDLGDLPAYVHEQDGLPRLYPCAGAYFGERVMEAVLVRGVMPLVSWRDRNAVRLARFQSIADPVRALAGPWR</sequence>
<name>A0A369CEW8_9GAMM</name>
<dbReference type="InterPro" id="IPR044031">
    <property type="entry name" value="TssC1_N"/>
</dbReference>
<dbReference type="Proteomes" id="UP000252707">
    <property type="component" value="Unassembled WGS sequence"/>
</dbReference>
<organism evidence="3 4">
    <name type="scientific">Thioalbus denitrificans</name>
    <dbReference type="NCBI Taxonomy" id="547122"/>
    <lineage>
        <taxon>Bacteria</taxon>
        <taxon>Pseudomonadati</taxon>
        <taxon>Pseudomonadota</taxon>
        <taxon>Gammaproteobacteria</taxon>
        <taxon>Chromatiales</taxon>
        <taxon>Ectothiorhodospiraceae</taxon>
        <taxon>Thioalbus</taxon>
    </lineage>
</organism>
<dbReference type="PANTHER" id="PTHR35565:SF1">
    <property type="entry name" value="TYPE VI SECRETION SYSTEM CONTRACTILE SHEATH LARGE SUBUNIT"/>
    <property type="match status" value="1"/>
</dbReference>
<proteinExistence type="predicted"/>
<dbReference type="EMBL" id="QPJY01000003">
    <property type="protein sequence ID" value="RCX31117.1"/>
    <property type="molecule type" value="Genomic_DNA"/>
</dbReference>
<dbReference type="OrthoDB" id="9789942at2"/>
<dbReference type="InterPro" id="IPR008312">
    <property type="entry name" value="T6SS_TssB1"/>
</dbReference>
<dbReference type="Pfam" id="PF05943">
    <property type="entry name" value="VipB"/>
    <property type="match status" value="1"/>
</dbReference>